<keyword evidence="7" id="KW-0812">Transmembrane</keyword>
<reference evidence="9 10" key="1">
    <citation type="submission" date="2016-11" db="EMBL/GenBank/DDBJ databases">
        <title>Trade-off between light-utilization and light-protection in marine flavobacteria.</title>
        <authorList>
            <person name="Kumagai Y."/>
        </authorList>
    </citation>
    <scope>NUCLEOTIDE SEQUENCE [LARGE SCALE GENOMIC DNA]</scope>
    <source>
        <strain evidence="9 10">ATCC 700397</strain>
    </source>
</reference>
<dbReference type="Proteomes" id="UP000239522">
    <property type="component" value="Unassembled WGS sequence"/>
</dbReference>
<comment type="caution">
    <text evidence="9">The sequence shown here is derived from an EMBL/GenBank/DDBJ whole genome shotgun (WGS) entry which is preliminary data.</text>
</comment>
<dbReference type="Gene3D" id="3.90.10.10">
    <property type="entry name" value="Cytochrome C3"/>
    <property type="match status" value="2"/>
</dbReference>
<proteinExistence type="predicted"/>
<dbReference type="OrthoDB" id="9782196at2"/>
<organism evidence="9 10">
    <name type="scientific">Polaribacter filamentus</name>
    <dbReference type="NCBI Taxonomy" id="53483"/>
    <lineage>
        <taxon>Bacteria</taxon>
        <taxon>Pseudomonadati</taxon>
        <taxon>Bacteroidota</taxon>
        <taxon>Flavobacteriia</taxon>
        <taxon>Flavobacteriales</taxon>
        <taxon>Flavobacteriaceae</taxon>
    </lineage>
</organism>
<sequence length="435" mass="48540">MKSVELHNRLAVILRISFTVLLLFTFSISSFSQEMDEARQKEGKSLFKSLCASCHKLDKKLIGPALGGVESRRENDWLIAWIKNNAEFRASGNADAIAIYKEYNGSNMSAFPQLSDQNINDILYYTTVGEISKPDVVEVGTAATGGSSSSAPDWLIYILAAAIIVAFLMIANLVKQVSELKGNTKTESKSNFKRDLQELWVGVKNNTFLKALAVVFLILMGIYVFFGTLYKVGVDQGYQPIQPIVFSHKIHSGDNKIDCQYCHSSAKHSKHSGIPSVNVCMNCHKNIAEVAETTVVELEDGVVLGKAELDKEIAKVYKAAGWDVEALEYTGIEKPIKWVRIHNLPDFVYFNHSQHVTVQGLKCQTCHGPVEEMEEMYQYSPLTMGWCIDCHRETDVDLKGNEYYAKIHKQLAEKYGVEKVTAAQLGGLECGKCHY</sequence>
<dbReference type="PROSITE" id="PS51007">
    <property type="entry name" value="CYTC"/>
    <property type="match status" value="1"/>
</dbReference>
<keyword evidence="7" id="KW-1133">Transmembrane helix</keyword>
<evidence type="ECO:0000259" key="8">
    <source>
        <dbReference type="PROSITE" id="PS51007"/>
    </source>
</evidence>
<dbReference type="InterPro" id="IPR036280">
    <property type="entry name" value="Multihaem_cyt_sf"/>
</dbReference>
<keyword evidence="5 6" id="KW-0408">Iron</keyword>
<evidence type="ECO:0000313" key="9">
    <source>
        <dbReference type="EMBL" id="PQB08381.1"/>
    </source>
</evidence>
<feature type="transmembrane region" description="Helical" evidence="7">
    <location>
        <begin position="154"/>
        <end position="174"/>
    </location>
</feature>
<evidence type="ECO:0000256" key="7">
    <source>
        <dbReference type="SAM" id="Phobius"/>
    </source>
</evidence>
<keyword evidence="1" id="KW-0813">Transport</keyword>
<keyword evidence="7" id="KW-0472">Membrane</keyword>
<evidence type="ECO:0000256" key="5">
    <source>
        <dbReference type="ARBA" id="ARBA00023004"/>
    </source>
</evidence>
<dbReference type="CDD" id="cd08168">
    <property type="entry name" value="Cytochrom_C3"/>
    <property type="match status" value="1"/>
</dbReference>
<keyword evidence="10" id="KW-1185">Reference proteome</keyword>
<dbReference type="GO" id="GO:0009055">
    <property type="term" value="F:electron transfer activity"/>
    <property type="evidence" value="ECO:0007669"/>
    <property type="project" value="InterPro"/>
</dbReference>
<keyword evidence="3 6" id="KW-0479">Metal-binding</keyword>
<feature type="transmembrane region" description="Helical" evidence="7">
    <location>
        <begin position="208"/>
        <end position="230"/>
    </location>
</feature>
<feature type="domain" description="Cytochrome c" evidence="8">
    <location>
        <begin position="38"/>
        <end position="130"/>
    </location>
</feature>
<dbReference type="SUPFAM" id="SSF48695">
    <property type="entry name" value="Multiheme cytochromes"/>
    <property type="match status" value="1"/>
</dbReference>
<evidence type="ECO:0000256" key="4">
    <source>
        <dbReference type="ARBA" id="ARBA00022982"/>
    </source>
</evidence>
<evidence type="ECO:0000256" key="6">
    <source>
        <dbReference type="PROSITE-ProRule" id="PRU00433"/>
    </source>
</evidence>
<dbReference type="PANTHER" id="PTHR39425:SF1">
    <property type="entry name" value="CYTOCHROME C7-LIKE DOMAIN-CONTAINING PROTEIN"/>
    <property type="match status" value="1"/>
</dbReference>
<dbReference type="GO" id="GO:0046872">
    <property type="term" value="F:metal ion binding"/>
    <property type="evidence" value="ECO:0007669"/>
    <property type="project" value="UniProtKB-KW"/>
</dbReference>
<evidence type="ECO:0000256" key="3">
    <source>
        <dbReference type="ARBA" id="ARBA00022723"/>
    </source>
</evidence>
<dbReference type="Pfam" id="PF00034">
    <property type="entry name" value="Cytochrom_C"/>
    <property type="match status" value="1"/>
</dbReference>
<keyword evidence="4" id="KW-0249">Electron transport</keyword>
<dbReference type="SUPFAM" id="SSF46626">
    <property type="entry name" value="Cytochrome c"/>
    <property type="match status" value="1"/>
</dbReference>
<dbReference type="AlphaFoldDB" id="A0A2S7L0I1"/>
<evidence type="ECO:0000256" key="1">
    <source>
        <dbReference type="ARBA" id="ARBA00022448"/>
    </source>
</evidence>
<dbReference type="InterPro" id="IPR009056">
    <property type="entry name" value="Cyt_c-like_dom"/>
</dbReference>
<keyword evidence="2 6" id="KW-0349">Heme</keyword>
<feature type="transmembrane region" description="Helical" evidence="7">
    <location>
        <begin position="12"/>
        <end position="31"/>
    </location>
</feature>
<gene>
    <name evidence="9" type="ORF">BST83_15540</name>
</gene>
<evidence type="ECO:0000313" key="10">
    <source>
        <dbReference type="Proteomes" id="UP000239522"/>
    </source>
</evidence>
<name>A0A2S7L0I1_9FLAO</name>
<evidence type="ECO:0000256" key="2">
    <source>
        <dbReference type="ARBA" id="ARBA00022617"/>
    </source>
</evidence>
<dbReference type="GO" id="GO:0020037">
    <property type="term" value="F:heme binding"/>
    <property type="evidence" value="ECO:0007669"/>
    <property type="project" value="InterPro"/>
</dbReference>
<dbReference type="InterPro" id="IPR020942">
    <property type="entry name" value="Cyt_c_III_dom"/>
</dbReference>
<dbReference type="InterPro" id="IPR036909">
    <property type="entry name" value="Cyt_c-like_dom_sf"/>
</dbReference>
<dbReference type="RefSeq" id="WP_104810581.1">
    <property type="nucleotide sequence ID" value="NZ_MQUA01000013.1"/>
</dbReference>
<dbReference type="Gene3D" id="1.10.760.10">
    <property type="entry name" value="Cytochrome c-like domain"/>
    <property type="match status" value="1"/>
</dbReference>
<dbReference type="EMBL" id="MQUA01000013">
    <property type="protein sequence ID" value="PQB08381.1"/>
    <property type="molecule type" value="Genomic_DNA"/>
</dbReference>
<protein>
    <submittedName>
        <fullName evidence="9">Cytochrome C</fullName>
    </submittedName>
</protein>
<dbReference type="Pfam" id="PF02085">
    <property type="entry name" value="Cytochrom_CIII"/>
    <property type="match status" value="1"/>
</dbReference>
<dbReference type="PANTHER" id="PTHR39425">
    <property type="entry name" value="LIPOPROTEIN CYTOCHROME C"/>
    <property type="match status" value="1"/>
</dbReference>
<accession>A0A2S7L0I1</accession>